<sequence length="92" mass="10544">MDPGQSESLGVSQNGQRSWTTACPAFLVTWMKIINLETDPLRICWDKPRKEEDTREAKKEVWEEKTIEILPAGRGRTERGPTFLVNKIDQGQ</sequence>
<gene>
    <name evidence="1" type="ORF">AVEN_167912_1</name>
</gene>
<accession>A0A4Y2FY68</accession>
<name>A0A4Y2FY68_ARAVE</name>
<protein>
    <submittedName>
        <fullName evidence="1">Uncharacterized protein</fullName>
    </submittedName>
</protein>
<dbReference type="EMBL" id="BGPR01001101">
    <property type="protein sequence ID" value="GBM45446.1"/>
    <property type="molecule type" value="Genomic_DNA"/>
</dbReference>
<evidence type="ECO:0000313" key="1">
    <source>
        <dbReference type="EMBL" id="GBM45446.1"/>
    </source>
</evidence>
<keyword evidence="2" id="KW-1185">Reference proteome</keyword>
<dbReference type="AlphaFoldDB" id="A0A4Y2FY68"/>
<proteinExistence type="predicted"/>
<evidence type="ECO:0000313" key="2">
    <source>
        <dbReference type="Proteomes" id="UP000499080"/>
    </source>
</evidence>
<reference evidence="1 2" key="1">
    <citation type="journal article" date="2019" name="Sci. Rep.">
        <title>Orb-weaving spider Araneus ventricosus genome elucidates the spidroin gene catalogue.</title>
        <authorList>
            <person name="Kono N."/>
            <person name="Nakamura H."/>
            <person name="Ohtoshi R."/>
            <person name="Moran D.A.P."/>
            <person name="Shinohara A."/>
            <person name="Yoshida Y."/>
            <person name="Fujiwara M."/>
            <person name="Mori M."/>
            <person name="Tomita M."/>
            <person name="Arakawa K."/>
        </authorList>
    </citation>
    <scope>NUCLEOTIDE SEQUENCE [LARGE SCALE GENOMIC DNA]</scope>
</reference>
<dbReference type="Proteomes" id="UP000499080">
    <property type="component" value="Unassembled WGS sequence"/>
</dbReference>
<comment type="caution">
    <text evidence="1">The sequence shown here is derived from an EMBL/GenBank/DDBJ whole genome shotgun (WGS) entry which is preliminary data.</text>
</comment>
<organism evidence="1 2">
    <name type="scientific">Araneus ventricosus</name>
    <name type="common">Orbweaver spider</name>
    <name type="synonym">Epeira ventricosa</name>
    <dbReference type="NCBI Taxonomy" id="182803"/>
    <lineage>
        <taxon>Eukaryota</taxon>
        <taxon>Metazoa</taxon>
        <taxon>Ecdysozoa</taxon>
        <taxon>Arthropoda</taxon>
        <taxon>Chelicerata</taxon>
        <taxon>Arachnida</taxon>
        <taxon>Araneae</taxon>
        <taxon>Araneomorphae</taxon>
        <taxon>Entelegynae</taxon>
        <taxon>Araneoidea</taxon>
        <taxon>Araneidae</taxon>
        <taxon>Araneus</taxon>
    </lineage>
</organism>